<accession>A0A9P8RRF7</accession>
<dbReference type="EMBL" id="JAGHQM010000321">
    <property type="protein sequence ID" value="KAH0562583.1"/>
    <property type="molecule type" value="Genomic_DNA"/>
</dbReference>
<proteinExistence type="predicted"/>
<organism evidence="1 2">
    <name type="scientific">Trichoglossum hirsutum</name>
    <dbReference type="NCBI Taxonomy" id="265104"/>
    <lineage>
        <taxon>Eukaryota</taxon>
        <taxon>Fungi</taxon>
        <taxon>Dikarya</taxon>
        <taxon>Ascomycota</taxon>
        <taxon>Pezizomycotina</taxon>
        <taxon>Geoglossomycetes</taxon>
        <taxon>Geoglossales</taxon>
        <taxon>Geoglossaceae</taxon>
        <taxon>Trichoglossum</taxon>
    </lineage>
</organism>
<comment type="caution">
    <text evidence="1">The sequence shown here is derived from an EMBL/GenBank/DDBJ whole genome shotgun (WGS) entry which is preliminary data.</text>
</comment>
<name>A0A9P8RRF7_9PEZI</name>
<evidence type="ECO:0000313" key="1">
    <source>
        <dbReference type="EMBL" id="KAH0562583.1"/>
    </source>
</evidence>
<reference evidence="1" key="1">
    <citation type="submission" date="2021-03" db="EMBL/GenBank/DDBJ databases">
        <title>Comparative genomics and phylogenomic investigation of the class Geoglossomycetes provide insights into ecological specialization and systematics.</title>
        <authorList>
            <person name="Melie T."/>
            <person name="Pirro S."/>
            <person name="Miller A.N."/>
            <person name="Quandt A."/>
        </authorList>
    </citation>
    <scope>NUCLEOTIDE SEQUENCE</scope>
    <source>
        <strain evidence="1">CAQ_001_2017</strain>
    </source>
</reference>
<evidence type="ECO:0000313" key="2">
    <source>
        <dbReference type="Proteomes" id="UP000750711"/>
    </source>
</evidence>
<gene>
    <name evidence="1" type="ORF">GP486_002726</name>
</gene>
<protein>
    <submittedName>
        <fullName evidence="1">Uncharacterized protein</fullName>
    </submittedName>
</protein>
<keyword evidence="2" id="KW-1185">Reference proteome</keyword>
<dbReference type="Proteomes" id="UP000750711">
    <property type="component" value="Unassembled WGS sequence"/>
</dbReference>
<dbReference type="AlphaFoldDB" id="A0A9P8RRF7"/>
<sequence>MLSKQLESAFVTNTATTIFEVFDVFSRVALRYRDAHKALPVLIIDNANRLPQLLLTQFQDFAKEASDEGIATVTFVSSEGRIPRRMRVKGTQGLRDWRYLCHALLNEANGQLEATRILPGYEFYKQGGAIISAFLKENTIPSYTYWAIVGDNTIAEKML</sequence>